<dbReference type="EMBL" id="CP029554">
    <property type="protein sequence ID" value="AXE34929.1"/>
    <property type="molecule type" value="Genomic_DNA"/>
</dbReference>
<dbReference type="OrthoDB" id="8593874at2"/>
<dbReference type="KEGG" id="chrb:DK843_11850"/>
<evidence type="ECO:0000313" key="3">
    <source>
        <dbReference type="Proteomes" id="UP000252038"/>
    </source>
</evidence>
<sequence>MKHKICLPLLLGVVAGLSACSSFKATILPQQEGSFTAVATAASYKDAVENAVGKAGEVCKKQDKKLVILDRKEESKDQGDGEVMKAAKTATDIMLKLGTLGIVSRGGDEDYKVTLQCKCE</sequence>
<evidence type="ECO:0000313" key="2">
    <source>
        <dbReference type="EMBL" id="AXE34929.1"/>
    </source>
</evidence>
<dbReference type="AlphaFoldDB" id="A0A344UI31"/>
<dbReference type="PROSITE" id="PS51257">
    <property type="entry name" value="PROKAR_LIPOPROTEIN"/>
    <property type="match status" value="1"/>
</dbReference>
<feature type="signal peptide" evidence="1">
    <location>
        <begin position="1"/>
        <end position="24"/>
    </location>
</feature>
<proteinExistence type="predicted"/>
<protein>
    <recommendedName>
        <fullName evidence="4">DUF4156 domain-containing protein</fullName>
    </recommendedName>
</protein>
<gene>
    <name evidence="2" type="ORF">DK843_11850</name>
</gene>
<evidence type="ECO:0008006" key="4">
    <source>
        <dbReference type="Google" id="ProtNLM"/>
    </source>
</evidence>
<keyword evidence="1" id="KW-0732">Signal</keyword>
<evidence type="ECO:0000256" key="1">
    <source>
        <dbReference type="SAM" id="SignalP"/>
    </source>
</evidence>
<name>A0A344UI31_9NEIS</name>
<reference evidence="2 3" key="1">
    <citation type="submission" date="2018-05" db="EMBL/GenBank/DDBJ databases">
        <title>Genome sequencing, assembly and analysis of the novel insecticidal bacterium, Chromobacterium phragmitis.</title>
        <authorList>
            <person name="Sparks M.E."/>
            <person name="Blackburn M.B."/>
            <person name="Gundersen-Rindal D.E."/>
        </authorList>
    </citation>
    <scope>NUCLEOTIDE SEQUENCE [LARGE SCALE GENOMIC DNA]</scope>
    <source>
        <strain evidence="2">IIBBL 274-1</strain>
    </source>
</reference>
<organism evidence="2 3">
    <name type="scientific">Chromobacterium phragmitis</name>
    <dbReference type="NCBI Taxonomy" id="2202141"/>
    <lineage>
        <taxon>Bacteria</taxon>
        <taxon>Pseudomonadati</taxon>
        <taxon>Pseudomonadota</taxon>
        <taxon>Betaproteobacteria</taxon>
        <taxon>Neisseriales</taxon>
        <taxon>Chromobacteriaceae</taxon>
        <taxon>Chromobacterium</taxon>
    </lineage>
</organism>
<feature type="chain" id="PRO_5016756968" description="DUF4156 domain-containing protein" evidence="1">
    <location>
        <begin position="25"/>
        <end position="120"/>
    </location>
</feature>
<dbReference type="KEGG" id="chri:DK842_06335"/>
<dbReference type="Proteomes" id="UP000252038">
    <property type="component" value="Chromosome"/>
</dbReference>
<accession>A0A344UI31</accession>
<dbReference type="RefSeq" id="WP_114060705.1">
    <property type="nucleotide sequence ID" value="NZ_CP029495.1"/>
</dbReference>